<reference evidence="4" key="2">
    <citation type="submission" date="2015-01" db="EMBL/GenBank/DDBJ databases">
        <title>Evolutionary Origins and Diversification of the Mycorrhizal Mutualists.</title>
        <authorList>
            <consortium name="DOE Joint Genome Institute"/>
            <consortium name="Mycorrhizal Genomics Consortium"/>
            <person name="Kohler A."/>
            <person name="Kuo A."/>
            <person name="Nagy L.G."/>
            <person name="Floudas D."/>
            <person name="Copeland A."/>
            <person name="Barry K.W."/>
            <person name="Cichocki N."/>
            <person name="Veneault-Fourrey C."/>
            <person name="LaButti K."/>
            <person name="Lindquist E.A."/>
            <person name="Lipzen A."/>
            <person name="Lundell T."/>
            <person name="Morin E."/>
            <person name="Murat C."/>
            <person name="Riley R."/>
            <person name="Ohm R."/>
            <person name="Sun H."/>
            <person name="Tunlid A."/>
            <person name="Henrissat B."/>
            <person name="Grigoriev I.V."/>
            <person name="Hibbett D.S."/>
            <person name="Martin F."/>
        </authorList>
    </citation>
    <scope>NUCLEOTIDE SEQUENCE [LARGE SCALE GENOMIC DNA]</scope>
    <source>
        <strain evidence="4">LaAM-08-1</strain>
    </source>
</reference>
<feature type="region of interest" description="Disordered" evidence="1">
    <location>
        <begin position="210"/>
        <end position="246"/>
    </location>
</feature>
<feature type="region of interest" description="Disordered" evidence="1">
    <location>
        <begin position="430"/>
        <end position="472"/>
    </location>
</feature>
<dbReference type="InterPro" id="IPR025165">
    <property type="entry name" value="DUF4100"/>
</dbReference>
<accession>A0A0C9WR60</accession>
<dbReference type="OrthoDB" id="5535068at2759"/>
<dbReference type="AlphaFoldDB" id="A0A0C9WR60"/>
<feature type="compositionally biased region" description="Basic residues" evidence="1">
    <location>
        <begin position="235"/>
        <end position="245"/>
    </location>
</feature>
<dbReference type="Proteomes" id="UP000054477">
    <property type="component" value="Unassembled WGS sequence"/>
</dbReference>
<feature type="non-terminal residue" evidence="3">
    <location>
        <position position="1"/>
    </location>
</feature>
<protein>
    <recommendedName>
        <fullName evidence="2">DUF4100 domain-containing protein</fullName>
    </recommendedName>
</protein>
<evidence type="ECO:0000313" key="4">
    <source>
        <dbReference type="Proteomes" id="UP000054477"/>
    </source>
</evidence>
<feature type="compositionally biased region" description="Basic and acidic residues" evidence="1">
    <location>
        <begin position="432"/>
        <end position="453"/>
    </location>
</feature>
<feature type="region of interest" description="Disordered" evidence="1">
    <location>
        <begin position="1"/>
        <end position="29"/>
    </location>
</feature>
<gene>
    <name evidence="3" type="ORF">K443DRAFT_116764</name>
</gene>
<evidence type="ECO:0000259" key="2">
    <source>
        <dbReference type="Pfam" id="PF13352"/>
    </source>
</evidence>
<dbReference type="HOGENOM" id="CLU_008330_0_0_1"/>
<reference evidence="3 4" key="1">
    <citation type="submission" date="2014-04" db="EMBL/GenBank/DDBJ databases">
        <authorList>
            <consortium name="DOE Joint Genome Institute"/>
            <person name="Kuo A."/>
            <person name="Kohler A."/>
            <person name="Nagy L.G."/>
            <person name="Floudas D."/>
            <person name="Copeland A."/>
            <person name="Barry K.W."/>
            <person name="Cichocki N."/>
            <person name="Veneault-Fourrey C."/>
            <person name="LaButti K."/>
            <person name="Lindquist E.A."/>
            <person name="Lipzen A."/>
            <person name="Lundell T."/>
            <person name="Morin E."/>
            <person name="Murat C."/>
            <person name="Sun H."/>
            <person name="Tunlid A."/>
            <person name="Henrissat B."/>
            <person name="Grigoriev I.V."/>
            <person name="Hibbett D.S."/>
            <person name="Martin F."/>
            <person name="Nordberg H.P."/>
            <person name="Cantor M.N."/>
            <person name="Hua S.X."/>
        </authorList>
    </citation>
    <scope>NUCLEOTIDE SEQUENCE [LARGE SCALE GENOMIC DNA]</scope>
    <source>
        <strain evidence="3 4">LaAM-08-1</strain>
    </source>
</reference>
<feature type="compositionally biased region" description="Basic and acidic residues" evidence="1">
    <location>
        <begin position="489"/>
        <end position="500"/>
    </location>
</feature>
<keyword evidence="4" id="KW-1185">Reference proteome</keyword>
<dbReference type="EMBL" id="KN839217">
    <property type="protein sequence ID" value="KIJ90318.1"/>
    <property type="molecule type" value="Genomic_DNA"/>
</dbReference>
<feature type="region of interest" description="Disordered" evidence="1">
    <location>
        <begin position="484"/>
        <end position="506"/>
    </location>
</feature>
<evidence type="ECO:0000256" key="1">
    <source>
        <dbReference type="SAM" id="MobiDB-lite"/>
    </source>
</evidence>
<evidence type="ECO:0000313" key="3">
    <source>
        <dbReference type="EMBL" id="KIJ90318.1"/>
    </source>
</evidence>
<name>A0A0C9WR60_9AGAR</name>
<dbReference type="Pfam" id="PF13352">
    <property type="entry name" value="DUF4100"/>
    <property type="match status" value="1"/>
</dbReference>
<feature type="compositionally biased region" description="Acidic residues" evidence="1">
    <location>
        <begin position="215"/>
        <end position="230"/>
    </location>
</feature>
<feature type="domain" description="DUF4100" evidence="2">
    <location>
        <begin position="340"/>
        <end position="564"/>
    </location>
</feature>
<sequence>MAELPLAPSSSDSSIVTTLGVPMPTPGTPTAPYFKGKRVEDFLDSLEQHADSARVAHTQLPGYVLRYCHTKVRIVIEGSAVWAGDDWVKARTFLADLYISNDAIPVNSPDRLRQWSLKHGESGMMLSRRDVDKYYREFTALSSGLAPSRMLETEVSLCFYRGIPTTLRIKIKKRIPAANLKTSSPPSIASLLGWLRAEFDEEDLDAKIGPVSLDLDSDSDSSSSESDDDLDKTPVVKKRKKKPTKKVTFEKTVPAAPITEPKDFNTVDRLTKQMEDLRLAHAEFLRSVNITPNTNLTNQQVMREARCFFCDKTTHRLGLKFCPEVEVCIKEGLVAYTPLGRLARPDGSELPRAFGSDGGVAKVLREQQAASSHLKGKGREATRDLPPHMAHYAGLLFDGQEVLESEVFNGSSSSVIPAWRAKPSSVLAVTRSQKDKEARFDPIKRPEKKDTEAKPSIAPVQSTPQAFNLRPPKVNTEDAFKNRRTATPKNKDVEMKEAPTKAKSTPAYHFTSDIQEMYDLDKIVREKVNRTVVQLELGELLALSAFLQKSVSNLTKTRREYSTKPVVANVVEVLEEVEWEEELTTELVGGYESDDEEYFRSLPVTDTSTNLGYVESRIGLEFDEATEDMEEIMI</sequence>
<organism evidence="3 4">
    <name type="scientific">Laccaria amethystina LaAM-08-1</name>
    <dbReference type="NCBI Taxonomy" id="1095629"/>
    <lineage>
        <taxon>Eukaryota</taxon>
        <taxon>Fungi</taxon>
        <taxon>Dikarya</taxon>
        <taxon>Basidiomycota</taxon>
        <taxon>Agaricomycotina</taxon>
        <taxon>Agaricomycetes</taxon>
        <taxon>Agaricomycetidae</taxon>
        <taxon>Agaricales</taxon>
        <taxon>Agaricineae</taxon>
        <taxon>Hydnangiaceae</taxon>
        <taxon>Laccaria</taxon>
    </lineage>
</organism>
<feature type="compositionally biased region" description="Polar residues" evidence="1">
    <location>
        <begin position="8"/>
        <end position="17"/>
    </location>
</feature>
<feature type="non-terminal residue" evidence="3">
    <location>
        <position position="634"/>
    </location>
</feature>
<dbReference type="STRING" id="1095629.A0A0C9WR60"/>
<proteinExistence type="predicted"/>